<sequence>MMTMATAASILRWGFLVAGMSVLIAFSVTAVRRWRAGSRFGELTDVMEREWFSAGKVFFAVLAGAAGSWAAAYVGGTRSPLTETVPIVFPLGLVAAFVVCRYAGRGGNPLRVKVLALLLAPLALGTVMTGW</sequence>
<evidence type="ECO:0000313" key="1">
    <source>
        <dbReference type="EMBL" id="GCB88449.1"/>
    </source>
</evidence>
<organism evidence="1 2">
    <name type="scientific">Streptomyces noursei</name>
    <name type="common">Streptomyces albulus</name>
    <dbReference type="NCBI Taxonomy" id="1971"/>
    <lineage>
        <taxon>Bacteria</taxon>
        <taxon>Bacillati</taxon>
        <taxon>Actinomycetota</taxon>
        <taxon>Actinomycetes</taxon>
        <taxon>Kitasatosporales</taxon>
        <taxon>Streptomycetaceae</taxon>
        <taxon>Streptomyces</taxon>
    </lineage>
</organism>
<dbReference type="RefSeq" id="WP_016576121.1">
    <property type="nucleotide sequence ID" value="NZ_BHXC01000006.1"/>
</dbReference>
<protein>
    <submittedName>
        <fullName evidence="1">Uncharacterized protein</fullName>
    </submittedName>
</protein>
<proteinExistence type="predicted"/>
<accession>A0A059VUW6</accession>
<name>A0A059VUW6_STRNR</name>
<comment type="caution">
    <text evidence="1">The sequence shown here is derived from an EMBL/GenBank/DDBJ whole genome shotgun (WGS) entry which is preliminary data.</text>
</comment>
<dbReference type="Proteomes" id="UP000288351">
    <property type="component" value="Unassembled WGS sequence"/>
</dbReference>
<dbReference type="EMBL" id="BHXC01000006">
    <property type="protein sequence ID" value="GCB88449.1"/>
    <property type="molecule type" value="Genomic_DNA"/>
</dbReference>
<dbReference type="AlphaFoldDB" id="A0A059VUW6"/>
<gene>
    <name evidence="1" type="ORF">SALB_01119</name>
</gene>
<reference evidence="1 2" key="1">
    <citation type="journal article" date="2019" name="Microbiol. Resour. Announc.">
        <title>Draft Genome Sequence of the Most Traditional epsilon-Poly-l-Lysine Producer, Streptomyces albulus NBRC14147.</title>
        <authorList>
            <person name="Yamanaka K."/>
            <person name="Hamano Y."/>
        </authorList>
    </citation>
    <scope>NUCLEOTIDE SEQUENCE [LARGE SCALE GENOMIC DNA]</scope>
    <source>
        <strain evidence="1 2">NBRC 14147</strain>
    </source>
</reference>
<evidence type="ECO:0000313" key="2">
    <source>
        <dbReference type="Proteomes" id="UP000288351"/>
    </source>
</evidence>